<sequence length="329" mass="37434">MNKNIEKITGYLKIEQLKNDKRVIVYLICLLIATVLWFLNALEKDYSTTIAYPVRYVSPPNHQFLANKPPEKLDLKVDAHGFTLLRHKLNFSYSPIILNLTNITQNLESANGTYLVPTNTLNRRISSQISSEISLQQVNPDIIRIVLDSLKTKSVPVKADVTIDFKPQFNLKNQVQVKPTEVNITGPASVVDTVRFLSTTKKSFEEVDKTITRNAKLIHPETITVVPAEVLLQIEVEKYTEKQVRLPIQVINKPADVRIKLFPSELTLNCLVGLSEFDNISETDFRAVVDYASISNSESRLRVKITDKPSFVEISRFNPESVEYLIETY</sequence>
<dbReference type="Proteomes" id="UP000032544">
    <property type="component" value="Unassembled WGS sequence"/>
</dbReference>
<comment type="caution">
    <text evidence="2">The sequence shown here is derived from an EMBL/GenBank/DDBJ whole genome shotgun (WGS) entry which is preliminary data.</text>
</comment>
<dbReference type="InterPro" id="IPR012505">
    <property type="entry name" value="YbbR"/>
</dbReference>
<reference evidence="2 3" key="1">
    <citation type="submission" date="2014-09" db="EMBL/GenBank/DDBJ databases">
        <title>Draft Genome Sequence of Draconibacterium sp. JN14CK-3.</title>
        <authorList>
            <person name="Dong C."/>
            <person name="Lai Q."/>
            <person name="Shao Z."/>
        </authorList>
    </citation>
    <scope>NUCLEOTIDE SEQUENCE [LARGE SCALE GENOMIC DNA]</scope>
    <source>
        <strain evidence="2 3">JN14CK-3</strain>
    </source>
</reference>
<dbReference type="InterPro" id="IPR053154">
    <property type="entry name" value="c-di-AMP_regulator"/>
</dbReference>
<organism evidence="2 3">
    <name type="scientific">Draconibacterium sediminis</name>
    <dbReference type="NCBI Taxonomy" id="1544798"/>
    <lineage>
        <taxon>Bacteria</taxon>
        <taxon>Pseudomonadati</taxon>
        <taxon>Bacteroidota</taxon>
        <taxon>Bacteroidia</taxon>
        <taxon>Marinilabiliales</taxon>
        <taxon>Prolixibacteraceae</taxon>
        <taxon>Draconibacterium</taxon>
    </lineage>
</organism>
<protein>
    <recommendedName>
        <fullName evidence="4">YbbR-like domain-containing protein</fullName>
    </recommendedName>
</protein>
<name>A0A0D8JFA3_9BACT</name>
<dbReference type="PANTHER" id="PTHR37804:SF1">
    <property type="entry name" value="CDAA REGULATORY PROTEIN CDAR"/>
    <property type="match status" value="1"/>
</dbReference>
<feature type="transmembrane region" description="Helical" evidence="1">
    <location>
        <begin position="23"/>
        <end position="42"/>
    </location>
</feature>
<dbReference type="RefSeq" id="WP_045027595.1">
    <property type="nucleotide sequence ID" value="NZ_JRHC01000001.1"/>
</dbReference>
<evidence type="ECO:0008006" key="4">
    <source>
        <dbReference type="Google" id="ProtNLM"/>
    </source>
</evidence>
<dbReference type="Gene3D" id="2.170.120.40">
    <property type="entry name" value="YbbR-like domain"/>
    <property type="match status" value="1"/>
</dbReference>
<keyword evidence="3" id="KW-1185">Reference proteome</keyword>
<evidence type="ECO:0000313" key="3">
    <source>
        <dbReference type="Proteomes" id="UP000032544"/>
    </source>
</evidence>
<evidence type="ECO:0000256" key="1">
    <source>
        <dbReference type="SAM" id="Phobius"/>
    </source>
</evidence>
<keyword evidence="1" id="KW-0812">Transmembrane</keyword>
<gene>
    <name evidence="2" type="ORF">LH29_08570</name>
</gene>
<keyword evidence="1" id="KW-0472">Membrane</keyword>
<dbReference type="EMBL" id="JRHC01000001">
    <property type="protein sequence ID" value="KJF45404.1"/>
    <property type="molecule type" value="Genomic_DNA"/>
</dbReference>
<dbReference type="OrthoDB" id="1115707at2"/>
<dbReference type="PANTHER" id="PTHR37804">
    <property type="entry name" value="CDAA REGULATORY PROTEIN CDAR"/>
    <property type="match status" value="1"/>
</dbReference>
<dbReference type="Gene3D" id="2.170.120.30">
    <property type="match status" value="1"/>
</dbReference>
<accession>A0A0D8JFA3</accession>
<keyword evidence="1" id="KW-1133">Transmembrane helix</keyword>
<proteinExistence type="predicted"/>
<dbReference type="STRING" id="1544798.LH29_08570"/>
<evidence type="ECO:0000313" key="2">
    <source>
        <dbReference type="EMBL" id="KJF45404.1"/>
    </source>
</evidence>
<dbReference type="AlphaFoldDB" id="A0A0D8JFA3"/>
<dbReference type="Pfam" id="PF07949">
    <property type="entry name" value="YbbR"/>
    <property type="match status" value="1"/>
</dbReference>